<evidence type="ECO:0000313" key="7">
    <source>
        <dbReference type="Proteomes" id="UP000562124"/>
    </source>
</evidence>
<feature type="region of interest" description="Disordered" evidence="4">
    <location>
        <begin position="576"/>
        <end position="604"/>
    </location>
</feature>
<dbReference type="InterPro" id="IPR036890">
    <property type="entry name" value="HATPase_C_sf"/>
</dbReference>
<dbReference type="Pfam" id="PF02518">
    <property type="entry name" value="HATPase_c"/>
    <property type="match status" value="1"/>
</dbReference>
<proteinExistence type="predicted"/>
<dbReference type="SUPFAM" id="SSF55781">
    <property type="entry name" value="GAF domain-like"/>
    <property type="match status" value="2"/>
</dbReference>
<protein>
    <submittedName>
        <fullName evidence="6">GAF domain-containing protein</fullName>
    </submittedName>
</protein>
<keyword evidence="3" id="KW-0902">Two-component regulatory system</keyword>
<dbReference type="SMART" id="SM00065">
    <property type="entry name" value="GAF"/>
    <property type="match status" value="2"/>
</dbReference>
<dbReference type="Gene3D" id="3.30.450.40">
    <property type="match status" value="2"/>
</dbReference>
<reference evidence="6 7" key="1">
    <citation type="submission" date="2020-04" db="EMBL/GenBank/DDBJ databases">
        <title>Sequencing and Assembly of C. fimi.</title>
        <authorList>
            <person name="Ramsey A.R."/>
        </authorList>
    </citation>
    <scope>NUCLEOTIDE SEQUENCE [LARGE SCALE GENOMIC DNA]</scope>
    <source>
        <strain evidence="6 7">SB</strain>
    </source>
</reference>
<dbReference type="AlphaFoldDB" id="A0A7Y0M1H6"/>
<evidence type="ECO:0000256" key="4">
    <source>
        <dbReference type="SAM" id="MobiDB-lite"/>
    </source>
</evidence>
<dbReference type="PANTHER" id="PTHR24421:SF56">
    <property type="entry name" value="OXYGEN SENSOR HISTIDINE KINASE RESPONSE REGULATOR DOST"/>
    <property type="match status" value="1"/>
</dbReference>
<keyword evidence="7" id="KW-1185">Reference proteome</keyword>
<dbReference type="GO" id="GO:0016020">
    <property type="term" value="C:membrane"/>
    <property type="evidence" value="ECO:0007669"/>
    <property type="project" value="InterPro"/>
</dbReference>
<organism evidence="6 7">
    <name type="scientific">Cellulomonas fimi</name>
    <dbReference type="NCBI Taxonomy" id="1708"/>
    <lineage>
        <taxon>Bacteria</taxon>
        <taxon>Bacillati</taxon>
        <taxon>Actinomycetota</taxon>
        <taxon>Actinomycetes</taxon>
        <taxon>Micrococcales</taxon>
        <taxon>Cellulomonadaceae</taxon>
        <taxon>Cellulomonas</taxon>
    </lineage>
</organism>
<dbReference type="InterPro" id="IPR003594">
    <property type="entry name" value="HATPase_dom"/>
</dbReference>
<evidence type="ECO:0000256" key="1">
    <source>
        <dbReference type="ARBA" id="ARBA00022679"/>
    </source>
</evidence>
<dbReference type="Gene3D" id="3.30.565.10">
    <property type="entry name" value="Histidine kinase-like ATPase, C-terminal domain"/>
    <property type="match status" value="1"/>
</dbReference>
<evidence type="ECO:0000256" key="2">
    <source>
        <dbReference type="ARBA" id="ARBA00022777"/>
    </source>
</evidence>
<keyword evidence="1" id="KW-0808">Transferase</keyword>
<dbReference type="Proteomes" id="UP000562124">
    <property type="component" value="Unassembled WGS sequence"/>
</dbReference>
<gene>
    <name evidence="6" type="ORF">HIR71_16075</name>
</gene>
<comment type="caution">
    <text evidence="6">The sequence shown here is derived from an EMBL/GenBank/DDBJ whole genome shotgun (WGS) entry which is preliminary data.</text>
</comment>
<dbReference type="Gene3D" id="1.20.5.1930">
    <property type="match status" value="1"/>
</dbReference>
<accession>A0A7Y0M1H6</accession>
<evidence type="ECO:0000256" key="3">
    <source>
        <dbReference type="ARBA" id="ARBA00023012"/>
    </source>
</evidence>
<dbReference type="InterPro" id="IPR050482">
    <property type="entry name" value="Sensor_HK_TwoCompSys"/>
</dbReference>
<sequence>MASSATGWCWGLIVESARGRTVVEPHRPGGRPPYRVVETEREERAVTTEEHAVPAALRGATGAAGAAELMRAVLELAADLDLPSVLKKFVDVSTELTGARYGAMNILDQEGASVTFVQNGVPDSAVARLASSPHAVGVLGKIPAHGVLRLTDLREHPAFQGFPRHHPPMGSFLGAAVRVREEVYGDLYLAEKPGGFDEADEEIVIALGAAAGVAIENAQLYAEANRREHWLEAGQRITTMLLEGADEEDALVQIASSAREIARADTAALVLPGPDGELVMEIVDGHSADVLLGLTMPRDGRSWAAYGSGQGELVPSLAAARRLKLPPMRQFGPALYAPLRTVGHSVGVLLLLRRVGSPPFDRSDLTTSQSFAAQAALAFVLAEARHAQDVAALLDERERIARDLHDLAIQQLFATGMQLESARQRARGGIDPAELTAIIEQSLDNVDSTVRQIRAIVHALRDPDAAGSLVERLRRESSLARTGLGFAPSLVITFRGRVVDSAQDEQGDVDAIDEVVHPDLADDVVAVVREGLANAARHARASSVAVRVTVHGTAPAGTVHVEVEDDGAGLAEARERHSGTQNLATRARQHGGTFSLGSPPSGRGTLLRWQAPLG</sequence>
<dbReference type="InterPro" id="IPR003018">
    <property type="entry name" value="GAF"/>
</dbReference>
<dbReference type="CDD" id="cd16917">
    <property type="entry name" value="HATPase_UhpB-NarQ-NarX-like"/>
    <property type="match status" value="1"/>
</dbReference>
<dbReference type="Pfam" id="PF07730">
    <property type="entry name" value="HisKA_3"/>
    <property type="match status" value="1"/>
</dbReference>
<dbReference type="EMBL" id="JABCJJ010000056">
    <property type="protein sequence ID" value="NMR21709.1"/>
    <property type="molecule type" value="Genomic_DNA"/>
</dbReference>
<feature type="domain" description="GAF" evidence="5">
    <location>
        <begin position="246"/>
        <end position="389"/>
    </location>
</feature>
<keyword evidence="2" id="KW-0418">Kinase</keyword>
<evidence type="ECO:0000259" key="5">
    <source>
        <dbReference type="SMART" id="SM00065"/>
    </source>
</evidence>
<dbReference type="GO" id="GO:0000155">
    <property type="term" value="F:phosphorelay sensor kinase activity"/>
    <property type="evidence" value="ECO:0007669"/>
    <property type="project" value="InterPro"/>
</dbReference>
<dbReference type="GO" id="GO:0046983">
    <property type="term" value="F:protein dimerization activity"/>
    <property type="evidence" value="ECO:0007669"/>
    <property type="project" value="InterPro"/>
</dbReference>
<feature type="domain" description="GAF" evidence="5">
    <location>
        <begin position="81"/>
        <end position="225"/>
    </location>
</feature>
<dbReference type="Pfam" id="PF13185">
    <property type="entry name" value="GAF_2"/>
    <property type="match status" value="1"/>
</dbReference>
<name>A0A7Y0M1H6_CELFI</name>
<evidence type="ECO:0000313" key="6">
    <source>
        <dbReference type="EMBL" id="NMR21709.1"/>
    </source>
</evidence>
<dbReference type="Pfam" id="PF01590">
    <property type="entry name" value="GAF"/>
    <property type="match status" value="1"/>
</dbReference>
<dbReference type="InterPro" id="IPR029016">
    <property type="entry name" value="GAF-like_dom_sf"/>
</dbReference>
<dbReference type="InterPro" id="IPR011712">
    <property type="entry name" value="Sig_transdc_His_kin_sub3_dim/P"/>
</dbReference>
<dbReference type="PANTHER" id="PTHR24421">
    <property type="entry name" value="NITRATE/NITRITE SENSOR PROTEIN NARX-RELATED"/>
    <property type="match status" value="1"/>
</dbReference>
<dbReference type="SUPFAM" id="SSF55874">
    <property type="entry name" value="ATPase domain of HSP90 chaperone/DNA topoisomerase II/histidine kinase"/>
    <property type="match status" value="1"/>
</dbReference>